<proteinExistence type="predicted"/>
<dbReference type="EMBL" id="JBBPBM010000059">
    <property type="protein sequence ID" value="KAK8516257.1"/>
    <property type="molecule type" value="Genomic_DNA"/>
</dbReference>
<reference evidence="1 2" key="1">
    <citation type="journal article" date="2024" name="G3 (Bethesda)">
        <title>Genome assembly of Hibiscus sabdariffa L. provides insights into metabolisms of medicinal natural products.</title>
        <authorList>
            <person name="Kim T."/>
        </authorList>
    </citation>
    <scope>NUCLEOTIDE SEQUENCE [LARGE SCALE GENOMIC DNA]</scope>
    <source>
        <strain evidence="1">TK-2024</strain>
        <tissue evidence="1">Old leaves</tissue>
    </source>
</reference>
<dbReference type="Proteomes" id="UP001472677">
    <property type="component" value="Unassembled WGS sequence"/>
</dbReference>
<accession>A0ABR2CA33</accession>
<name>A0ABR2CA33_9ROSI</name>
<evidence type="ECO:0000313" key="2">
    <source>
        <dbReference type="Proteomes" id="UP001472677"/>
    </source>
</evidence>
<sequence>MAGYDLFVWNMGKKTAHHQNSRMNSTGKCRYGRAFCLDYAPGFLLWQPDELHIGPLLGEQGPHNSSSNISNSCISF</sequence>
<protein>
    <submittedName>
        <fullName evidence="1">Uncharacterized protein</fullName>
    </submittedName>
</protein>
<keyword evidence="2" id="KW-1185">Reference proteome</keyword>
<evidence type="ECO:0000313" key="1">
    <source>
        <dbReference type="EMBL" id="KAK8516257.1"/>
    </source>
</evidence>
<organism evidence="1 2">
    <name type="scientific">Hibiscus sabdariffa</name>
    <name type="common">roselle</name>
    <dbReference type="NCBI Taxonomy" id="183260"/>
    <lineage>
        <taxon>Eukaryota</taxon>
        <taxon>Viridiplantae</taxon>
        <taxon>Streptophyta</taxon>
        <taxon>Embryophyta</taxon>
        <taxon>Tracheophyta</taxon>
        <taxon>Spermatophyta</taxon>
        <taxon>Magnoliopsida</taxon>
        <taxon>eudicotyledons</taxon>
        <taxon>Gunneridae</taxon>
        <taxon>Pentapetalae</taxon>
        <taxon>rosids</taxon>
        <taxon>malvids</taxon>
        <taxon>Malvales</taxon>
        <taxon>Malvaceae</taxon>
        <taxon>Malvoideae</taxon>
        <taxon>Hibiscus</taxon>
    </lineage>
</organism>
<comment type="caution">
    <text evidence="1">The sequence shown here is derived from an EMBL/GenBank/DDBJ whole genome shotgun (WGS) entry which is preliminary data.</text>
</comment>
<gene>
    <name evidence="1" type="ORF">V6N12_068867</name>
</gene>